<protein>
    <submittedName>
        <fullName evidence="3">Uncharacterized protein LOC111085825</fullName>
    </submittedName>
</protein>
<accession>A0ABM1SE28</accession>
<dbReference type="RefSeq" id="XP_022241883.1">
    <property type="nucleotide sequence ID" value="XM_022386175.1"/>
</dbReference>
<keyword evidence="2" id="KW-1185">Reference proteome</keyword>
<dbReference type="PANTHER" id="PTHR37162:SF11">
    <property type="match status" value="1"/>
</dbReference>
<proteinExistence type="predicted"/>
<name>A0ABM1SE28_LIMPO</name>
<dbReference type="GeneID" id="111085825"/>
<feature type="region of interest" description="Disordered" evidence="1">
    <location>
        <begin position="210"/>
        <end position="231"/>
    </location>
</feature>
<reference evidence="3" key="1">
    <citation type="submission" date="2025-08" db="UniProtKB">
        <authorList>
            <consortium name="RefSeq"/>
        </authorList>
    </citation>
    <scope>IDENTIFICATION</scope>
    <source>
        <tissue evidence="3">Muscle</tissue>
    </source>
</reference>
<dbReference type="PANTHER" id="PTHR37162">
    <property type="entry name" value="HAT FAMILY DIMERISATION DOMAINCONTAINING PROTEIN-RELATED"/>
    <property type="match status" value="1"/>
</dbReference>
<dbReference type="Proteomes" id="UP000694941">
    <property type="component" value="Unplaced"/>
</dbReference>
<evidence type="ECO:0000313" key="3">
    <source>
        <dbReference type="RefSeq" id="XP_022241883.1"/>
    </source>
</evidence>
<evidence type="ECO:0000313" key="2">
    <source>
        <dbReference type="Proteomes" id="UP000694941"/>
    </source>
</evidence>
<evidence type="ECO:0000256" key="1">
    <source>
        <dbReference type="SAM" id="MobiDB-lite"/>
    </source>
</evidence>
<organism evidence="2 3">
    <name type="scientific">Limulus polyphemus</name>
    <name type="common">Atlantic horseshoe crab</name>
    <dbReference type="NCBI Taxonomy" id="6850"/>
    <lineage>
        <taxon>Eukaryota</taxon>
        <taxon>Metazoa</taxon>
        <taxon>Ecdysozoa</taxon>
        <taxon>Arthropoda</taxon>
        <taxon>Chelicerata</taxon>
        <taxon>Merostomata</taxon>
        <taxon>Xiphosura</taxon>
        <taxon>Limulidae</taxon>
        <taxon>Limulus</taxon>
    </lineage>
</organism>
<gene>
    <name evidence="3" type="primary">LOC111085825</name>
</gene>
<sequence length="231" mass="26792">MYVKAVEEKKISHPKNKSFETVQKCTKMADFPARLSFFISVAKLVNPFLTDYQTDAPMLPFLAEEVTRMLASLMQRFLKLDRSTLTSPYKIMQVDISSEAIQLPLTKVYIGFYTEKKLKDLKAKNIISERRILEFRVQAKQFLAAMTRKLIDRCPLKYALVRNMECLNPKSMAKDKENSTAKLKRMLSSLSDANRLEDSCDDILREYSEACDETSRSAEMREFDPKKDRLD</sequence>